<evidence type="ECO:0000256" key="3">
    <source>
        <dbReference type="ARBA" id="ARBA00022650"/>
    </source>
</evidence>
<dbReference type="InterPro" id="IPR016162">
    <property type="entry name" value="Ald_DH_N"/>
</dbReference>
<evidence type="ECO:0000256" key="6">
    <source>
        <dbReference type="ARBA" id="ARBA00049024"/>
    </source>
</evidence>
<reference evidence="9 10" key="1">
    <citation type="submission" date="2018-10" db="EMBL/GenBank/DDBJ databases">
        <authorList>
            <person name="Zhang X."/>
        </authorList>
    </citation>
    <scope>NUCLEOTIDE SEQUENCE [LARGE SCALE GENOMIC DNA]</scope>
    <source>
        <strain evidence="9 10">SK-G1</strain>
    </source>
</reference>
<keyword evidence="5 7" id="KW-0560">Oxidoreductase</keyword>
<dbReference type="GO" id="GO:0055129">
    <property type="term" value="P:L-proline biosynthetic process"/>
    <property type="evidence" value="ECO:0007669"/>
    <property type="project" value="UniProtKB-UniRule"/>
</dbReference>
<dbReference type="InterPro" id="IPR015590">
    <property type="entry name" value="Aldehyde_DH_dom"/>
</dbReference>
<protein>
    <recommendedName>
        <fullName evidence="7">Gamma-glutamyl phosphate reductase</fullName>
        <shortName evidence="7">GPR</shortName>
        <ecNumber evidence="7">1.2.1.41</ecNumber>
    </recommendedName>
    <alternativeName>
        <fullName evidence="7">Glutamate-5-semialdehyde dehydrogenase</fullName>
    </alternativeName>
    <alternativeName>
        <fullName evidence="7">Glutamyl-gamma-semialdehyde dehydrogenase</fullName>
        <shortName evidence="7">GSA dehydrogenase</shortName>
    </alternativeName>
</protein>
<dbReference type="EMBL" id="CP033169">
    <property type="protein sequence ID" value="AYO30107.1"/>
    <property type="molecule type" value="Genomic_DNA"/>
</dbReference>
<comment type="catalytic activity">
    <reaction evidence="6 7">
        <text>L-glutamate 5-semialdehyde + phosphate + NADP(+) = L-glutamyl 5-phosphate + NADPH + H(+)</text>
        <dbReference type="Rhea" id="RHEA:19541"/>
        <dbReference type="ChEBI" id="CHEBI:15378"/>
        <dbReference type="ChEBI" id="CHEBI:43474"/>
        <dbReference type="ChEBI" id="CHEBI:57783"/>
        <dbReference type="ChEBI" id="CHEBI:58066"/>
        <dbReference type="ChEBI" id="CHEBI:58274"/>
        <dbReference type="ChEBI" id="CHEBI:58349"/>
        <dbReference type="EC" id="1.2.1.41"/>
    </reaction>
</comment>
<dbReference type="InterPro" id="IPR016161">
    <property type="entry name" value="Ald_DH/histidinol_DH"/>
</dbReference>
<accession>A0A3G2R5F3</accession>
<dbReference type="CDD" id="cd07079">
    <property type="entry name" value="ALDH_F18-19_ProA-GPR"/>
    <property type="match status" value="1"/>
</dbReference>
<name>A0A3G2R5F3_9FIRM</name>
<comment type="function">
    <text evidence="7">Catalyzes the NADPH-dependent reduction of L-glutamate 5-phosphate into L-glutamate 5-semialdehyde and phosphate. The product spontaneously undergoes cyclization to form 1-pyrroline-5-carboxylate.</text>
</comment>
<evidence type="ECO:0000256" key="5">
    <source>
        <dbReference type="ARBA" id="ARBA00023002"/>
    </source>
</evidence>
<dbReference type="NCBIfam" id="TIGR00407">
    <property type="entry name" value="proA"/>
    <property type="match status" value="1"/>
</dbReference>
<evidence type="ECO:0000256" key="2">
    <source>
        <dbReference type="ARBA" id="ARBA00022605"/>
    </source>
</evidence>
<keyword evidence="7" id="KW-0963">Cytoplasm</keyword>
<dbReference type="Pfam" id="PF00171">
    <property type="entry name" value="Aldedh"/>
    <property type="match status" value="2"/>
</dbReference>
<dbReference type="PANTHER" id="PTHR11063">
    <property type="entry name" value="GLUTAMATE SEMIALDEHYDE DEHYDROGENASE"/>
    <property type="match status" value="1"/>
</dbReference>
<dbReference type="KEGG" id="bacg:D2962_05305"/>
<evidence type="ECO:0000313" key="10">
    <source>
        <dbReference type="Proteomes" id="UP000280960"/>
    </source>
</evidence>
<dbReference type="GO" id="GO:0004350">
    <property type="term" value="F:glutamate-5-semialdehyde dehydrogenase activity"/>
    <property type="evidence" value="ECO:0007669"/>
    <property type="project" value="UniProtKB-UniRule"/>
</dbReference>
<feature type="domain" description="Aldehyde dehydrogenase" evidence="8">
    <location>
        <begin position="2"/>
        <end position="279"/>
    </location>
</feature>
<dbReference type="UniPathway" id="UPA00098">
    <property type="reaction ID" value="UER00360"/>
</dbReference>
<comment type="pathway">
    <text evidence="1 7">Amino-acid biosynthesis; L-proline biosynthesis; L-glutamate 5-semialdehyde from L-glutamate: step 2/2.</text>
</comment>
<proteinExistence type="inferred from homology"/>
<dbReference type="AlphaFoldDB" id="A0A3G2R5F3"/>
<dbReference type="FunFam" id="3.40.309.10:FF:000006">
    <property type="entry name" value="Gamma-glutamyl phosphate reductase"/>
    <property type="match status" value="1"/>
</dbReference>
<dbReference type="InterPro" id="IPR016163">
    <property type="entry name" value="Ald_DH_C"/>
</dbReference>
<dbReference type="Gene3D" id="3.40.309.10">
    <property type="entry name" value="Aldehyde Dehydrogenase, Chain A, domain 2"/>
    <property type="match status" value="1"/>
</dbReference>
<keyword evidence="3 7" id="KW-0641">Proline biosynthesis</keyword>
<keyword evidence="2 7" id="KW-0028">Amino-acid biosynthesis</keyword>
<dbReference type="PIRSF" id="PIRSF000151">
    <property type="entry name" value="GPR"/>
    <property type="match status" value="1"/>
</dbReference>
<evidence type="ECO:0000256" key="4">
    <source>
        <dbReference type="ARBA" id="ARBA00022857"/>
    </source>
</evidence>
<keyword evidence="10" id="KW-1185">Reference proteome</keyword>
<sequence length="413" mass="44479">MDIQEIGKKAKEASRVLASLFADIKNRALSEMAASLMQAKEKILLANERDINAAREKGMSEALVDRLKLNESRIFSMVKGLKDLCDLPDPVGQGEVIKRPNGLTIMRQHVPFGVIGIIYEARPNVTSDAAGLCLKAGSSVILRGGSEAINSNKAIVSALVSGAVKAGIPEGAIQLIEDTGHESAIALMKMRQYVDLLIPRGGAGLIKTVVENSTVPVIETGVGNCHVYVDESADLEMAKNIIINAKTSRPSVCNAAETLLVHKSVAERFIPDALKALEEKGVELRGCIKTRQIFPGIKPASEEDWAAEYLDLILAVKVVDDIDEAIEHINRYGSSHSEAIVTKNYDSANKFLSRVDAACVYVNASTRFTDGGEFGFGAEIGISTQKLHARGPMGLKELTTVKYLILGDGQVRL</sequence>
<dbReference type="RefSeq" id="WP_122014372.1">
    <property type="nucleotide sequence ID" value="NZ_CP033169.1"/>
</dbReference>
<evidence type="ECO:0000313" key="9">
    <source>
        <dbReference type="EMBL" id="AYO30107.1"/>
    </source>
</evidence>
<dbReference type="InterPro" id="IPR012134">
    <property type="entry name" value="Glu-5-SA_DH"/>
</dbReference>
<dbReference type="NCBIfam" id="NF001221">
    <property type="entry name" value="PRK00197.1"/>
    <property type="match status" value="1"/>
</dbReference>
<dbReference type="PANTHER" id="PTHR11063:SF8">
    <property type="entry name" value="DELTA-1-PYRROLINE-5-CARBOXYLATE SYNTHASE"/>
    <property type="match status" value="1"/>
</dbReference>
<dbReference type="SUPFAM" id="SSF53720">
    <property type="entry name" value="ALDH-like"/>
    <property type="match status" value="1"/>
</dbReference>
<dbReference type="GO" id="GO:0005737">
    <property type="term" value="C:cytoplasm"/>
    <property type="evidence" value="ECO:0007669"/>
    <property type="project" value="UniProtKB-SubCell"/>
</dbReference>
<dbReference type="Proteomes" id="UP000280960">
    <property type="component" value="Chromosome"/>
</dbReference>
<comment type="similarity">
    <text evidence="7">Belongs to the gamma-glutamyl phosphate reductase family.</text>
</comment>
<dbReference type="EC" id="1.2.1.41" evidence="7"/>
<dbReference type="InterPro" id="IPR020593">
    <property type="entry name" value="G-glutamylP_reductase_CS"/>
</dbReference>
<evidence type="ECO:0000256" key="1">
    <source>
        <dbReference type="ARBA" id="ARBA00004985"/>
    </source>
</evidence>
<dbReference type="PROSITE" id="PS01223">
    <property type="entry name" value="PROA"/>
    <property type="match status" value="1"/>
</dbReference>
<gene>
    <name evidence="7" type="primary">proA</name>
    <name evidence="9" type="ORF">D2962_05305</name>
</gene>
<comment type="subcellular location">
    <subcellularLocation>
        <location evidence="7">Cytoplasm</location>
    </subcellularLocation>
</comment>
<evidence type="ECO:0000256" key="7">
    <source>
        <dbReference type="HAMAP-Rule" id="MF_00412"/>
    </source>
</evidence>
<feature type="domain" description="Aldehyde dehydrogenase" evidence="8">
    <location>
        <begin position="313"/>
        <end position="375"/>
    </location>
</feature>
<evidence type="ECO:0000259" key="8">
    <source>
        <dbReference type="Pfam" id="PF00171"/>
    </source>
</evidence>
<dbReference type="InterPro" id="IPR000965">
    <property type="entry name" value="GPR_dom"/>
</dbReference>
<dbReference type="Gene3D" id="3.40.605.10">
    <property type="entry name" value="Aldehyde Dehydrogenase, Chain A, domain 1"/>
    <property type="match status" value="1"/>
</dbReference>
<keyword evidence="4 7" id="KW-0521">NADP</keyword>
<dbReference type="HAMAP" id="MF_00412">
    <property type="entry name" value="ProA"/>
    <property type="match status" value="1"/>
</dbReference>
<dbReference type="GO" id="GO:0050661">
    <property type="term" value="F:NADP binding"/>
    <property type="evidence" value="ECO:0007669"/>
    <property type="project" value="InterPro"/>
</dbReference>
<organism evidence="9 10">
    <name type="scientific">Biomaibacter acetigenes</name>
    <dbReference type="NCBI Taxonomy" id="2316383"/>
    <lineage>
        <taxon>Bacteria</taxon>
        <taxon>Bacillati</taxon>
        <taxon>Bacillota</taxon>
        <taxon>Clostridia</taxon>
        <taxon>Thermosediminibacterales</taxon>
        <taxon>Tepidanaerobacteraceae</taxon>
        <taxon>Biomaibacter</taxon>
    </lineage>
</organism>